<dbReference type="SUPFAM" id="SSF57850">
    <property type="entry name" value="RING/U-box"/>
    <property type="match status" value="1"/>
</dbReference>
<dbReference type="PANTHER" id="PTHR46077:SF1">
    <property type="entry name" value="TOP1 BINDING ARGININE_SERINE RICH PROTEIN, E3 UBIQUITIN LIGASE"/>
    <property type="match status" value="1"/>
</dbReference>
<evidence type="ECO:0000256" key="2">
    <source>
        <dbReference type="ARBA" id="ARBA00012483"/>
    </source>
</evidence>
<comment type="caution">
    <text evidence="9">The sequence shown here is derived from an EMBL/GenBank/DDBJ whole genome shotgun (WGS) entry which is preliminary data.</text>
</comment>
<feature type="compositionally biased region" description="Polar residues" evidence="7">
    <location>
        <begin position="1"/>
        <end position="10"/>
    </location>
</feature>
<dbReference type="InterPro" id="IPR001841">
    <property type="entry name" value="Znf_RING"/>
</dbReference>
<dbReference type="SMART" id="SM00184">
    <property type="entry name" value="RING"/>
    <property type="match status" value="1"/>
</dbReference>
<dbReference type="GO" id="GO:0000209">
    <property type="term" value="P:protein polyubiquitination"/>
    <property type="evidence" value="ECO:0007669"/>
    <property type="project" value="TreeGrafter"/>
</dbReference>
<keyword evidence="5" id="KW-0804">Transcription</keyword>
<organism evidence="9 10">
    <name type="scientific">Pseudocercospora eumusae</name>
    <dbReference type="NCBI Taxonomy" id="321146"/>
    <lineage>
        <taxon>Eukaryota</taxon>
        <taxon>Fungi</taxon>
        <taxon>Dikarya</taxon>
        <taxon>Ascomycota</taxon>
        <taxon>Pezizomycotina</taxon>
        <taxon>Dothideomycetes</taxon>
        <taxon>Dothideomycetidae</taxon>
        <taxon>Mycosphaerellales</taxon>
        <taxon>Mycosphaerellaceae</taxon>
        <taxon>Pseudocercospora</taxon>
    </lineage>
</organism>
<evidence type="ECO:0000259" key="8">
    <source>
        <dbReference type="PROSITE" id="PS50089"/>
    </source>
</evidence>
<dbReference type="GO" id="GO:0006513">
    <property type="term" value="P:protein monoubiquitination"/>
    <property type="evidence" value="ECO:0007669"/>
    <property type="project" value="TreeGrafter"/>
</dbReference>
<keyword evidence="6" id="KW-0479">Metal-binding</keyword>
<dbReference type="GO" id="GO:0061630">
    <property type="term" value="F:ubiquitin protein ligase activity"/>
    <property type="evidence" value="ECO:0007669"/>
    <property type="project" value="UniProtKB-EC"/>
</dbReference>
<evidence type="ECO:0000313" key="9">
    <source>
        <dbReference type="EMBL" id="KXS97618.1"/>
    </source>
</evidence>
<name>A0A139H5H4_9PEZI</name>
<evidence type="ECO:0000256" key="4">
    <source>
        <dbReference type="ARBA" id="ARBA00023015"/>
    </source>
</evidence>
<dbReference type="EC" id="2.3.2.27" evidence="2"/>
<evidence type="ECO:0000256" key="3">
    <source>
        <dbReference type="ARBA" id="ARBA00022679"/>
    </source>
</evidence>
<dbReference type="AlphaFoldDB" id="A0A139H5H4"/>
<evidence type="ECO:0000313" key="10">
    <source>
        <dbReference type="Proteomes" id="UP000070133"/>
    </source>
</evidence>
<proteinExistence type="predicted"/>
<keyword evidence="4" id="KW-0805">Transcription regulation</keyword>
<dbReference type="STRING" id="321146.A0A139H5H4"/>
<evidence type="ECO:0000256" key="1">
    <source>
        <dbReference type="ARBA" id="ARBA00000900"/>
    </source>
</evidence>
<comment type="catalytic activity">
    <reaction evidence="1">
        <text>S-ubiquitinyl-[E2 ubiquitin-conjugating enzyme]-L-cysteine + [acceptor protein]-L-lysine = [E2 ubiquitin-conjugating enzyme]-L-cysteine + N(6)-ubiquitinyl-[acceptor protein]-L-lysine.</text>
        <dbReference type="EC" id="2.3.2.27"/>
    </reaction>
</comment>
<dbReference type="GO" id="GO:0008270">
    <property type="term" value="F:zinc ion binding"/>
    <property type="evidence" value="ECO:0007669"/>
    <property type="project" value="UniProtKB-KW"/>
</dbReference>
<accession>A0A139H5H4</accession>
<keyword evidence="10" id="KW-1185">Reference proteome</keyword>
<evidence type="ECO:0000256" key="5">
    <source>
        <dbReference type="ARBA" id="ARBA00023163"/>
    </source>
</evidence>
<keyword evidence="6" id="KW-0862">Zinc</keyword>
<feature type="region of interest" description="Disordered" evidence="7">
    <location>
        <begin position="1"/>
        <end position="32"/>
    </location>
</feature>
<gene>
    <name evidence="9" type="ORF">AC578_5757</name>
</gene>
<dbReference type="EMBL" id="LFZN01000138">
    <property type="protein sequence ID" value="KXS97618.1"/>
    <property type="molecule type" value="Genomic_DNA"/>
</dbReference>
<dbReference type="PANTHER" id="PTHR46077">
    <property type="entry name" value="E3 UBIQUITIN-PROTEIN LIGASE TOPORS"/>
    <property type="match status" value="1"/>
</dbReference>
<dbReference type="PROSITE" id="PS50089">
    <property type="entry name" value="ZF_RING_2"/>
    <property type="match status" value="1"/>
</dbReference>
<feature type="domain" description="RING-type" evidence="8">
    <location>
        <begin position="36"/>
        <end position="76"/>
    </location>
</feature>
<keyword evidence="3" id="KW-0808">Transferase</keyword>
<sequence length="271" mass="31459">MDRPTTQSADIDTDDFKIKGAAKAQPTPASKPRESCTICLEVISERAVATPCNHLSFDFPCLVSWLQEQSTCPLCKAEVREVQYDWRSPHHYKTYHVPPKELKTASTQAPQRRRIPFRRRAQPHVPPPNDDLERRRRVYRDQLFSLRVGANRISQYRDFTVQDFATSAELQSRAKTFLRRELQVFTFLDSNPRAGNRGFLMEYIVAVLKSNELRGADGKAEELLADFLGRDNTRLLLHELEAWLRSPYMSLEGWDKHVQYARERPRARKAT</sequence>
<reference evidence="9 10" key="1">
    <citation type="submission" date="2015-07" db="EMBL/GenBank/DDBJ databases">
        <title>Comparative genomics of the Sigatoka disease complex on banana suggests a link between parallel evolutionary changes in Pseudocercospora fijiensis and Pseudocercospora eumusae and increased virulence on the banana host.</title>
        <authorList>
            <person name="Chang T.-C."/>
            <person name="Salvucci A."/>
            <person name="Crous P.W."/>
            <person name="Stergiopoulos I."/>
        </authorList>
    </citation>
    <scope>NUCLEOTIDE SEQUENCE [LARGE SCALE GENOMIC DNA]</scope>
    <source>
        <strain evidence="9 10">CBS 114824</strain>
    </source>
</reference>
<keyword evidence="6" id="KW-0863">Zinc-finger</keyword>
<dbReference type="Pfam" id="PF13639">
    <property type="entry name" value="zf-RING_2"/>
    <property type="match status" value="1"/>
</dbReference>
<dbReference type="InterPro" id="IPR013083">
    <property type="entry name" value="Znf_RING/FYVE/PHD"/>
</dbReference>
<dbReference type="OrthoDB" id="21204at2759"/>
<evidence type="ECO:0000256" key="6">
    <source>
        <dbReference type="PROSITE-ProRule" id="PRU00175"/>
    </source>
</evidence>
<protein>
    <recommendedName>
        <fullName evidence="2">RING-type E3 ubiquitin transferase</fullName>
        <ecNumber evidence="2">2.3.2.27</ecNumber>
    </recommendedName>
</protein>
<evidence type="ECO:0000256" key="7">
    <source>
        <dbReference type="SAM" id="MobiDB-lite"/>
    </source>
</evidence>
<dbReference type="Gene3D" id="3.30.40.10">
    <property type="entry name" value="Zinc/RING finger domain, C3HC4 (zinc finger)"/>
    <property type="match status" value="1"/>
</dbReference>
<feature type="region of interest" description="Disordered" evidence="7">
    <location>
        <begin position="103"/>
        <end position="132"/>
    </location>
</feature>
<feature type="compositionally biased region" description="Basic residues" evidence="7">
    <location>
        <begin position="111"/>
        <end position="122"/>
    </location>
</feature>
<dbReference type="Proteomes" id="UP000070133">
    <property type="component" value="Unassembled WGS sequence"/>
</dbReference>